<dbReference type="SUPFAM" id="SSF101936">
    <property type="entry name" value="DNA-binding pseudobarrel domain"/>
    <property type="match status" value="1"/>
</dbReference>
<keyword evidence="2" id="KW-0805">Transcription regulation</keyword>
<evidence type="ECO:0000256" key="3">
    <source>
        <dbReference type="ARBA" id="ARBA00023125"/>
    </source>
</evidence>
<reference evidence="9" key="1">
    <citation type="journal article" date="2016" name="Nature">
        <title>The genome of the seagrass Zostera marina reveals angiosperm adaptation to the sea.</title>
        <authorList>
            <person name="Olsen J.L."/>
            <person name="Rouze P."/>
            <person name="Verhelst B."/>
            <person name="Lin Y.-C."/>
            <person name="Bayer T."/>
            <person name="Collen J."/>
            <person name="Dattolo E."/>
            <person name="De Paoli E."/>
            <person name="Dittami S."/>
            <person name="Maumus F."/>
            <person name="Michel G."/>
            <person name="Kersting A."/>
            <person name="Lauritano C."/>
            <person name="Lohaus R."/>
            <person name="Toepel M."/>
            <person name="Tonon T."/>
            <person name="Vanneste K."/>
            <person name="Amirebrahimi M."/>
            <person name="Brakel J."/>
            <person name="Bostroem C."/>
            <person name="Chovatia M."/>
            <person name="Grimwood J."/>
            <person name="Jenkins J.W."/>
            <person name="Jueterbock A."/>
            <person name="Mraz A."/>
            <person name="Stam W.T."/>
            <person name="Tice H."/>
            <person name="Bornberg-Bauer E."/>
            <person name="Green P.J."/>
            <person name="Pearson G.A."/>
            <person name="Procaccini G."/>
            <person name="Duarte C.M."/>
            <person name="Schmutz J."/>
            <person name="Reusch T.B.H."/>
            <person name="Van de Peer Y."/>
        </authorList>
    </citation>
    <scope>NUCLEOTIDE SEQUENCE [LARGE SCALE GENOMIC DNA]</scope>
    <source>
        <strain evidence="9">cv. Finnish</strain>
    </source>
</reference>
<sequence>MDGEDGSSSFPFPQIGFHGEIRRRKRSARQRRVFQTNSEEFPRSESKLVYPFRFLLQKELRNSDVGSLGRMILPKKEAEAHLPALTAREGMMLCMDDMETLQPWTFKYRFWPNNRSRMYVLENTGDFVKAHRLQLGDFIMLYKDDCRDRYIIHGRKIGAPVAAAAADEEEATEEEEATRPLEAAETEETASFCRDMYHPWAGYDDNMQHDAAYSLDFSFFFSNDIIDNRRVLKSFPSLDSIENLSLDDF</sequence>
<evidence type="ECO:0000256" key="1">
    <source>
        <dbReference type="ARBA" id="ARBA00004123"/>
    </source>
</evidence>
<evidence type="ECO:0000256" key="5">
    <source>
        <dbReference type="ARBA" id="ARBA00023242"/>
    </source>
</evidence>
<organism evidence="8 9">
    <name type="scientific">Zostera marina</name>
    <name type="common">Eelgrass</name>
    <dbReference type="NCBI Taxonomy" id="29655"/>
    <lineage>
        <taxon>Eukaryota</taxon>
        <taxon>Viridiplantae</taxon>
        <taxon>Streptophyta</taxon>
        <taxon>Embryophyta</taxon>
        <taxon>Tracheophyta</taxon>
        <taxon>Spermatophyta</taxon>
        <taxon>Magnoliopsida</taxon>
        <taxon>Liliopsida</taxon>
        <taxon>Zosteraceae</taxon>
        <taxon>Zostera</taxon>
    </lineage>
</organism>
<dbReference type="InterPro" id="IPR003340">
    <property type="entry name" value="B3_DNA-bd"/>
</dbReference>
<dbReference type="AlphaFoldDB" id="A0A0K9PFF6"/>
<dbReference type="GO" id="GO:0005634">
    <property type="term" value="C:nucleus"/>
    <property type="evidence" value="ECO:0007669"/>
    <property type="project" value="UniProtKB-SubCell"/>
</dbReference>
<keyword evidence="3" id="KW-0238">DNA-binding</keyword>
<keyword evidence="4" id="KW-0804">Transcription</keyword>
<protein>
    <submittedName>
        <fullName evidence="8">B3 domain-containing transcription factor ABI3</fullName>
    </submittedName>
</protein>
<gene>
    <name evidence="8" type="ORF">ZOSMA_27G00340</name>
</gene>
<comment type="caution">
    <text evidence="8">The sequence shown here is derived from an EMBL/GenBank/DDBJ whole genome shotgun (WGS) entry which is preliminary data.</text>
</comment>
<dbReference type="FunFam" id="2.40.330.10:FF:000003">
    <property type="entry name" value="B3 domain-containing transcription factor FUS3"/>
    <property type="match status" value="1"/>
</dbReference>
<dbReference type="GO" id="GO:0003677">
    <property type="term" value="F:DNA binding"/>
    <property type="evidence" value="ECO:0007669"/>
    <property type="project" value="UniProtKB-KW"/>
</dbReference>
<evidence type="ECO:0000313" key="9">
    <source>
        <dbReference type="Proteomes" id="UP000036987"/>
    </source>
</evidence>
<evidence type="ECO:0000256" key="2">
    <source>
        <dbReference type="ARBA" id="ARBA00023015"/>
    </source>
</evidence>
<evidence type="ECO:0000256" key="6">
    <source>
        <dbReference type="SAM" id="MobiDB-lite"/>
    </source>
</evidence>
<dbReference type="PANTHER" id="PTHR31140">
    <property type="entry name" value="B3 DOMAIN-CONTAINING TRANSCRIPTION FACTOR ABI3"/>
    <property type="match status" value="1"/>
</dbReference>
<evidence type="ECO:0000259" key="7">
    <source>
        <dbReference type="PROSITE" id="PS50863"/>
    </source>
</evidence>
<feature type="compositionally biased region" description="Acidic residues" evidence="6">
    <location>
        <begin position="166"/>
        <end position="176"/>
    </location>
</feature>
<accession>A0A0K9PFF6</accession>
<dbReference type="PANTHER" id="PTHR31140:SF73">
    <property type="entry name" value="B3 DOMAIN-CONTAINING TRANSCRIPTION FACTOR FUS3"/>
    <property type="match status" value="1"/>
</dbReference>
<name>A0A0K9PFF6_ZOSMR</name>
<dbReference type="Proteomes" id="UP000036987">
    <property type="component" value="Unassembled WGS sequence"/>
</dbReference>
<feature type="region of interest" description="Disordered" evidence="6">
    <location>
        <begin position="163"/>
        <end position="185"/>
    </location>
</feature>
<comment type="subcellular location">
    <subcellularLocation>
        <location evidence="1">Nucleus</location>
    </subcellularLocation>
</comment>
<proteinExistence type="predicted"/>
<dbReference type="Pfam" id="PF02362">
    <property type="entry name" value="B3"/>
    <property type="match status" value="1"/>
</dbReference>
<dbReference type="CDD" id="cd10017">
    <property type="entry name" value="B3_DNA"/>
    <property type="match status" value="1"/>
</dbReference>
<evidence type="ECO:0000256" key="4">
    <source>
        <dbReference type="ARBA" id="ARBA00023163"/>
    </source>
</evidence>
<dbReference type="OrthoDB" id="757982at2759"/>
<keyword evidence="5" id="KW-0539">Nucleus</keyword>
<feature type="domain" description="TF-B3" evidence="7">
    <location>
        <begin position="56"/>
        <end position="158"/>
    </location>
</feature>
<dbReference type="EMBL" id="LFYR01000932">
    <property type="protein sequence ID" value="KMZ66987.1"/>
    <property type="molecule type" value="Genomic_DNA"/>
</dbReference>
<dbReference type="GO" id="GO:0003700">
    <property type="term" value="F:DNA-binding transcription factor activity"/>
    <property type="evidence" value="ECO:0007669"/>
    <property type="project" value="InterPro"/>
</dbReference>
<dbReference type="InterPro" id="IPR044800">
    <property type="entry name" value="LEC2-like"/>
</dbReference>
<keyword evidence="9" id="KW-1185">Reference proteome</keyword>
<dbReference type="InterPro" id="IPR015300">
    <property type="entry name" value="DNA-bd_pseudobarrel_sf"/>
</dbReference>
<dbReference type="PROSITE" id="PS50863">
    <property type="entry name" value="B3"/>
    <property type="match status" value="1"/>
</dbReference>
<dbReference type="Gene3D" id="2.40.330.10">
    <property type="entry name" value="DNA-binding pseudobarrel domain"/>
    <property type="match status" value="1"/>
</dbReference>
<evidence type="ECO:0000313" key="8">
    <source>
        <dbReference type="EMBL" id="KMZ66987.1"/>
    </source>
</evidence>
<dbReference type="OMA" id="FANDYHP"/>
<dbReference type="SMART" id="SM01019">
    <property type="entry name" value="B3"/>
    <property type="match status" value="1"/>
</dbReference>